<accession>A0A2P2PLB2</accession>
<protein>
    <submittedName>
        <fullName evidence="1">Uncharacterized protein</fullName>
    </submittedName>
</protein>
<sequence>MRRGDLNPCQPQAFGQVATQANLGHDLILNGI</sequence>
<dbReference type="AlphaFoldDB" id="A0A2P2PLB2"/>
<proteinExistence type="predicted"/>
<reference evidence="1" key="1">
    <citation type="submission" date="2018-02" db="EMBL/GenBank/DDBJ databases">
        <title>Rhizophora mucronata_Transcriptome.</title>
        <authorList>
            <person name="Meera S.P."/>
            <person name="Sreeshan A."/>
            <person name="Augustine A."/>
        </authorList>
    </citation>
    <scope>NUCLEOTIDE SEQUENCE</scope>
    <source>
        <tissue evidence="1">Leaf</tissue>
    </source>
</reference>
<dbReference type="EMBL" id="GGEC01075052">
    <property type="protein sequence ID" value="MBX55536.1"/>
    <property type="molecule type" value="Transcribed_RNA"/>
</dbReference>
<name>A0A2P2PLB2_RHIMU</name>
<evidence type="ECO:0000313" key="1">
    <source>
        <dbReference type="EMBL" id="MBX55536.1"/>
    </source>
</evidence>
<organism evidence="1">
    <name type="scientific">Rhizophora mucronata</name>
    <name type="common">Asiatic mangrove</name>
    <dbReference type="NCBI Taxonomy" id="61149"/>
    <lineage>
        <taxon>Eukaryota</taxon>
        <taxon>Viridiplantae</taxon>
        <taxon>Streptophyta</taxon>
        <taxon>Embryophyta</taxon>
        <taxon>Tracheophyta</taxon>
        <taxon>Spermatophyta</taxon>
        <taxon>Magnoliopsida</taxon>
        <taxon>eudicotyledons</taxon>
        <taxon>Gunneridae</taxon>
        <taxon>Pentapetalae</taxon>
        <taxon>rosids</taxon>
        <taxon>fabids</taxon>
        <taxon>Malpighiales</taxon>
        <taxon>Rhizophoraceae</taxon>
        <taxon>Rhizophora</taxon>
    </lineage>
</organism>